<evidence type="ECO:0000313" key="3">
    <source>
        <dbReference type="Proteomes" id="UP000299102"/>
    </source>
</evidence>
<keyword evidence="3" id="KW-1185">Reference proteome</keyword>
<reference evidence="2 3" key="1">
    <citation type="journal article" date="2019" name="Commun. Biol.">
        <title>The bagworm genome reveals a unique fibroin gene that provides high tensile strength.</title>
        <authorList>
            <person name="Kono N."/>
            <person name="Nakamura H."/>
            <person name="Ohtoshi R."/>
            <person name="Tomita M."/>
            <person name="Numata K."/>
            <person name="Arakawa K."/>
        </authorList>
    </citation>
    <scope>NUCLEOTIDE SEQUENCE [LARGE SCALE GENOMIC DNA]</scope>
</reference>
<feature type="compositionally biased region" description="Gly residues" evidence="1">
    <location>
        <begin position="39"/>
        <end position="70"/>
    </location>
</feature>
<name>A0A4C1WQK1_EUMVA</name>
<evidence type="ECO:0000256" key="1">
    <source>
        <dbReference type="SAM" id="MobiDB-lite"/>
    </source>
</evidence>
<gene>
    <name evidence="2" type="ORF">EVAR_37765_1</name>
</gene>
<dbReference type="EMBL" id="BGZK01000601">
    <property type="protein sequence ID" value="GBP52377.1"/>
    <property type="molecule type" value="Genomic_DNA"/>
</dbReference>
<dbReference type="Proteomes" id="UP000299102">
    <property type="component" value="Unassembled WGS sequence"/>
</dbReference>
<proteinExistence type="predicted"/>
<organism evidence="2 3">
    <name type="scientific">Eumeta variegata</name>
    <name type="common">Bagworm moth</name>
    <name type="synonym">Eumeta japonica</name>
    <dbReference type="NCBI Taxonomy" id="151549"/>
    <lineage>
        <taxon>Eukaryota</taxon>
        <taxon>Metazoa</taxon>
        <taxon>Ecdysozoa</taxon>
        <taxon>Arthropoda</taxon>
        <taxon>Hexapoda</taxon>
        <taxon>Insecta</taxon>
        <taxon>Pterygota</taxon>
        <taxon>Neoptera</taxon>
        <taxon>Endopterygota</taxon>
        <taxon>Lepidoptera</taxon>
        <taxon>Glossata</taxon>
        <taxon>Ditrysia</taxon>
        <taxon>Tineoidea</taxon>
        <taxon>Psychidae</taxon>
        <taxon>Oiketicinae</taxon>
        <taxon>Eumeta</taxon>
    </lineage>
</organism>
<evidence type="ECO:0000313" key="2">
    <source>
        <dbReference type="EMBL" id="GBP52377.1"/>
    </source>
</evidence>
<feature type="region of interest" description="Disordered" evidence="1">
    <location>
        <begin position="36"/>
        <end position="70"/>
    </location>
</feature>
<sequence length="70" mass="7098">MRANQSHQRLVKVTIRFALLKKPPDPEKVSRVHYVQGAPAGGGRGGGAAGIGGPGRRRAGGGTGRGARAA</sequence>
<comment type="caution">
    <text evidence="2">The sequence shown here is derived from an EMBL/GenBank/DDBJ whole genome shotgun (WGS) entry which is preliminary data.</text>
</comment>
<protein>
    <submittedName>
        <fullName evidence="2">Uncharacterized protein</fullName>
    </submittedName>
</protein>
<dbReference type="AlphaFoldDB" id="A0A4C1WQK1"/>
<accession>A0A4C1WQK1</accession>